<comment type="catalytic activity">
    <reaction evidence="1">
        <text>a beta-lactam + H2O = a substituted beta-amino acid</text>
        <dbReference type="Rhea" id="RHEA:20401"/>
        <dbReference type="ChEBI" id="CHEBI:15377"/>
        <dbReference type="ChEBI" id="CHEBI:35627"/>
        <dbReference type="ChEBI" id="CHEBI:140347"/>
        <dbReference type="EC" id="3.5.2.6"/>
    </reaction>
</comment>
<feature type="domain" description="Metallo-beta-lactamase" evidence="13">
    <location>
        <begin position="283"/>
        <end position="452"/>
    </location>
</feature>
<comment type="similarity">
    <text evidence="4">Belongs to the metallo-beta-lactamase superfamily. Class-B beta-lactamase family.</text>
</comment>
<evidence type="ECO:0000256" key="5">
    <source>
        <dbReference type="ARBA" id="ARBA00012865"/>
    </source>
</evidence>
<dbReference type="InterPro" id="IPR050855">
    <property type="entry name" value="NDM-1-like"/>
</dbReference>
<keyword evidence="15" id="KW-1185">Reference proteome</keyword>
<evidence type="ECO:0000256" key="11">
    <source>
        <dbReference type="ARBA" id="ARBA00023251"/>
    </source>
</evidence>
<evidence type="ECO:0000256" key="1">
    <source>
        <dbReference type="ARBA" id="ARBA00001526"/>
    </source>
</evidence>
<comment type="cofactor">
    <cofactor evidence="2">
        <name>Zn(2+)</name>
        <dbReference type="ChEBI" id="CHEBI:29105"/>
    </cofactor>
</comment>
<sequence length="483" mass="55042">MLRVALILLVALTFTAQASSPSSPTVRSVLDQIQAAYGGESINSLQSLSLDERYKTFNYTQSYSPQEYDMKTFRALVDIDFAKQKKAFRWIRGDADDFSTQHQYFSGQFGYRIYHEKQAISERTTISFHNVDWRLSLLSDTYIVKMLLDNRDAASLTGERKIKGVPHYLLTFDLEGADSLSLLFDQKSGLLSQASRKDWQPDSEFSYHYSEYNKEKGITYAERTYAVRAGKPYLLNIKRDLTFNSVSEGAFGLPKHYGKLPDMLNFEDMQAKTLDTNLYQSGRYWGFSLFYDAGEYLIGIGGYRDLQKRYEAALNQIGKIKPLKYQIVTHHHADHLGGMQDAYQLGAVFVAHPSNRARIEEAIGVPIDDNRFLFVDSEINLAEGKVKIFDFPNPHAQHQLVTFFAEPSVLFTADTYFSREHTGSPKGYPELTELASKLQSFNLEPERYAAAHSARVLTKEDMAYSLTHMAPHSQCPPKWTICP</sequence>
<evidence type="ECO:0000256" key="6">
    <source>
        <dbReference type="ARBA" id="ARBA00022723"/>
    </source>
</evidence>
<gene>
    <name evidence="14" type="ORF">OE749_01580</name>
</gene>
<dbReference type="InterPro" id="IPR001018">
    <property type="entry name" value="Beta-lactamase_class-B_CS"/>
</dbReference>
<evidence type="ECO:0000313" key="14">
    <source>
        <dbReference type="EMBL" id="MCV2883387.1"/>
    </source>
</evidence>
<dbReference type="EMBL" id="JAOWKX010000001">
    <property type="protein sequence ID" value="MCV2883387.1"/>
    <property type="molecule type" value="Genomic_DNA"/>
</dbReference>
<dbReference type="SMART" id="SM00849">
    <property type="entry name" value="Lactamase_B"/>
    <property type="match status" value="1"/>
</dbReference>
<evidence type="ECO:0000313" key="15">
    <source>
        <dbReference type="Proteomes" id="UP001652504"/>
    </source>
</evidence>
<evidence type="ECO:0000259" key="13">
    <source>
        <dbReference type="SMART" id="SM00849"/>
    </source>
</evidence>
<keyword evidence="10" id="KW-0862">Zinc</keyword>
<dbReference type="Gene3D" id="3.60.15.10">
    <property type="entry name" value="Ribonuclease Z/Hydroxyacylglutathione hydrolase-like"/>
    <property type="match status" value="1"/>
</dbReference>
<name>A0ABT3A546_9ALTE</name>
<keyword evidence="6" id="KW-0479">Metal-binding</keyword>
<evidence type="ECO:0000256" key="2">
    <source>
        <dbReference type="ARBA" id="ARBA00001947"/>
    </source>
</evidence>
<protein>
    <recommendedName>
        <fullName evidence="5">beta-lactamase</fullName>
        <ecNumber evidence="5">3.5.2.6</ecNumber>
    </recommendedName>
</protein>
<keyword evidence="7 12" id="KW-0732">Signal</keyword>
<feature type="chain" id="PRO_5045327468" description="beta-lactamase" evidence="12">
    <location>
        <begin position="19"/>
        <end position="483"/>
    </location>
</feature>
<accession>A0ABT3A546</accession>
<dbReference type="InterPro" id="IPR036866">
    <property type="entry name" value="RibonucZ/Hydroxyglut_hydro"/>
</dbReference>
<evidence type="ECO:0000256" key="7">
    <source>
        <dbReference type="ARBA" id="ARBA00022729"/>
    </source>
</evidence>
<dbReference type="Pfam" id="PF00753">
    <property type="entry name" value="Lactamase_B"/>
    <property type="match status" value="1"/>
</dbReference>
<dbReference type="PROSITE" id="PS00743">
    <property type="entry name" value="BETA_LACTAMASE_B_1"/>
    <property type="match status" value="1"/>
</dbReference>
<keyword evidence="9" id="KW-0378">Hydrolase</keyword>
<dbReference type="RefSeq" id="WP_263710587.1">
    <property type="nucleotide sequence ID" value="NZ_JAOWKX010000001.1"/>
</dbReference>
<keyword evidence="11" id="KW-0046">Antibiotic resistance</keyword>
<dbReference type="SUPFAM" id="SSF56281">
    <property type="entry name" value="Metallo-hydrolase/oxidoreductase"/>
    <property type="match status" value="1"/>
</dbReference>
<comment type="subcellular location">
    <subcellularLocation>
        <location evidence="3">Periplasm</location>
    </subcellularLocation>
</comment>
<evidence type="ECO:0000256" key="12">
    <source>
        <dbReference type="SAM" id="SignalP"/>
    </source>
</evidence>
<keyword evidence="8" id="KW-0574">Periplasm</keyword>
<reference evidence="14 15" key="1">
    <citation type="submission" date="2022-10" db="EMBL/GenBank/DDBJ databases">
        <title>Aestuariibacter sp. AA17 isolated from Montipora capitata coral fragment.</title>
        <authorList>
            <person name="Emsley S.A."/>
            <person name="Pfannmuller K.M."/>
            <person name="Loughran R.M."/>
            <person name="Shlafstein M."/>
            <person name="Papke E."/>
            <person name="Saw J.H."/>
            <person name="Ushijima B."/>
            <person name="Videau P."/>
        </authorList>
    </citation>
    <scope>NUCLEOTIDE SEQUENCE [LARGE SCALE GENOMIC DNA]</scope>
    <source>
        <strain evidence="14 15">AA17</strain>
    </source>
</reference>
<evidence type="ECO:0000256" key="3">
    <source>
        <dbReference type="ARBA" id="ARBA00004418"/>
    </source>
</evidence>
<evidence type="ECO:0000256" key="8">
    <source>
        <dbReference type="ARBA" id="ARBA00022764"/>
    </source>
</evidence>
<dbReference type="EC" id="3.5.2.6" evidence="5"/>
<dbReference type="PANTHER" id="PTHR42951">
    <property type="entry name" value="METALLO-BETA-LACTAMASE DOMAIN-CONTAINING"/>
    <property type="match status" value="1"/>
</dbReference>
<dbReference type="InterPro" id="IPR001279">
    <property type="entry name" value="Metallo-B-lactamas"/>
</dbReference>
<evidence type="ECO:0000256" key="9">
    <source>
        <dbReference type="ARBA" id="ARBA00022801"/>
    </source>
</evidence>
<evidence type="ECO:0000256" key="4">
    <source>
        <dbReference type="ARBA" id="ARBA00005250"/>
    </source>
</evidence>
<organism evidence="14 15">
    <name type="scientific">Fluctibacter corallii</name>
    <dbReference type="NCBI Taxonomy" id="2984329"/>
    <lineage>
        <taxon>Bacteria</taxon>
        <taxon>Pseudomonadati</taxon>
        <taxon>Pseudomonadota</taxon>
        <taxon>Gammaproteobacteria</taxon>
        <taxon>Alteromonadales</taxon>
        <taxon>Alteromonadaceae</taxon>
        <taxon>Fluctibacter</taxon>
    </lineage>
</organism>
<comment type="caution">
    <text evidence="14">The sequence shown here is derived from an EMBL/GenBank/DDBJ whole genome shotgun (WGS) entry which is preliminary data.</text>
</comment>
<proteinExistence type="inferred from homology"/>
<evidence type="ECO:0000256" key="10">
    <source>
        <dbReference type="ARBA" id="ARBA00022833"/>
    </source>
</evidence>
<feature type="signal peptide" evidence="12">
    <location>
        <begin position="1"/>
        <end position="18"/>
    </location>
</feature>
<dbReference type="Proteomes" id="UP001652504">
    <property type="component" value="Unassembled WGS sequence"/>
</dbReference>